<feature type="domain" description="EGF-like" evidence="8">
    <location>
        <begin position="53"/>
        <end position="87"/>
    </location>
</feature>
<evidence type="ECO:0000313" key="9">
    <source>
        <dbReference type="EMBL" id="KAK9391767.1"/>
    </source>
</evidence>
<keyword evidence="9" id="KW-0645">Protease</keyword>
<keyword evidence="7" id="KW-0812">Transmembrane</keyword>
<evidence type="ECO:0000256" key="7">
    <source>
        <dbReference type="SAM" id="Phobius"/>
    </source>
</evidence>
<evidence type="ECO:0000256" key="4">
    <source>
        <dbReference type="ARBA" id="ARBA00023157"/>
    </source>
</evidence>
<keyword evidence="3 5" id="KW-0245">EGF-like domain</keyword>
<dbReference type="PROSITE" id="PS01186">
    <property type="entry name" value="EGF_2"/>
    <property type="match status" value="1"/>
</dbReference>
<keyword evidence="7" id="KW-0472">Membrane</keyword>
<comment type="caution">
    <text evidence="9">The sequence shown here is derived from an EMBL/GenBank/DDBJ whole genome shotgun (WGS) entry which is preliminary data.</text>
</comment>
<keyword evidence="9" id="KW-0482">Metalloprotease</keyword>
<proteinExistence type="predicted"/>
<organism evidence="9 10">
    <name type="scientific">Crotalus adamanteus</name>
    <name type="common">Eastern diamondback rattlesnake</name>
    <dbReference type="NCBI Taxonomy" id="8729"/>
    <lineage>
        <taxon>Eukaryota</taxon>
        <taxon>Metazoa</taxon>
        <taxon>Chordata</taxon>
        <taxon>Craniata</taxon>
        <taxon>Vertebrata</taxon>
        <taxon>Euteleostomi</taxon>
        <taxon>Lepidosauria</taxon>
        <taxon>Squamata</taxon>
        <taxon>Bifurcata</taxon>
        <taxon>Unidentata</taxon>
        <taxon>Episquamata</taxon>
        <taxon>Toxicofera</taxon>
        <taxon>Serpentes</taxon>
        <taxon>Colubroidea</taxon>
        <taxon>Viperidae</taxon>
        <taxon>Crotalinae</taxon>
        <taxon>Crotalus</taxon>
    </lineage>
</organism>
<keyword evidence="7" id="KW-1133">Transmembrane helix</keyword>
<comment type="caution">
    <text evidence="5">Lacks conserved residue(s) required for the propagation of feature annotation.</text>
</comment>
<dbReference type="PANTHER" id="PTHR11905">
    <property type="entry name" value="ADAM A DISINTEGRIN AND METALLOPROTEASE DOMAIN"/>
    <property type="match status" value="1"/>
</dbReference>
<dbReference type="Pfam" id="PF07974">
    <property type="entry name" value="EGF_2"/>
    <property type="match status" value="1"/>
</dbReference>
<evidence type="ECO:0000256" key="2">
    <source>
        <dbReference type="ARBA" id="ARBA00022525"/>
    </source>
</evidence>
<evidence type="ECO:0000259" key="8">
    <source>
        <dbReference type="PROSITE" id="PS50026"/>
    </source>
</evidence>
<reference evidence="9 10" key="1">
    <citation type="journal article" date="2024" name="Proc. Natl. Acad. Sci. U.S.A.">
        <title>The genetic regulatory architecture and epigenomic basis for age-related changes in rattlesnake venom.</title>
        <authorList>
            <person name="Hogan M.P."/>
            <person name="Holding M.L."/>
            <person name="Nystrom G.S."/>
            <person name="Colston T.J."/>
            <person name="Bartlett D.A."/>
            <person name="Mason A.J."/>
            <person name="Ellsworth S.A."/>
            <person name="Rautsaw R.M."/>
            <person name="Lawrence K.C."/>
            <person name="Strickland J.L."/>
            <person name="He B."/>
            <person name="Fraser P."/>
            <person name="Margres M.J."/>
            <person name="Gilbert D.M."/>
            <person name="Gibbs H.L."/>
            <person name="Parkinson C.L."/>
            <person name="Rokyta D.R."/>
        </authorList>
    </citation>
    <scope>NUCLEOTIDE SEQUENCE [LARGE SCALE GENOMIC DNA]</scope>
    <source>
        <strain evidence="9">DRR0105</strain>
    </source>
</reference>
<feature type="compositionally biased region" description="Basic and acidic residues" evidence="6">
    <location>
        <begin position="157"/>
        <end position="166"/>
    </location>
</feature>
<dbReference type="GO" id="GO:0008237">
    <property type="term" value="F:metallopeptidase activity"/>
    <property type="evidence" value="ECO:0007669"/>
    <property type="project" value="UniProtKB-KW"/>
</dbReference>
<dbReference type="PANTHER" id="PTHR11905:SF120">
    <property type="entry name" value="DISINTEGRIN AND METALLOPROTEINASE DOMAIN-CONTAINING PROTEIN 1A"/>
    <property type="match status" value="1"/>
</dbReference>
<feature type="disulfide bond" evidence="5">
    <location>
        <begin position="77"/>
        <end position="86"/>
    </location>
</feature>
<dbReference type="GO" id="GO:1990913">
    <property type="term" value="C:sperm head plasma membrane"/>
    <property type="evidence" value="ECO:0007669"/>
    <property type="project" value="TreeGrafter"/>
</dbReference>
<keyword evidence="9" id="KW-0378">Hydrolase</keyword>
<evidence type="ECO:0000256" key="1">
    <source>
        <dbReference type="ARBA" id="ARBA00004613"/>
    </source>
</evidence>
<dbReference type="GO" id="GO:0005576">
    <property type="term" value="C:extracellular region"/>
    <property type="evidence" value="ECO:0007669"/>
    <property type="project" value="UniProtKB-SubCell"/>
</dbReference>
<feature type="transmembrane region" description="Helical" evidence="7">
    <location>
        <begin position="111"/>
        <end position="131"/>
    </location>
</feature>
<sequence length="195" mass="21380">MVVHKNLVRGTLCWSVSHPGEIHHQDIGTVPNGIVCDPYKVCINRTCISKALLNLSCDPRKTCQSRGVCNNLHKCHCNSGWAPPNCNHWGAGGSIDGGFPVVSWGNSLAKYVLGTVIPFSMLIIAAILVVLPKVRELLGPVFRWWKTSTKKALNHPPKTDTQERNKTGSSKIPIPQVPPKEDLTLIMLAKIIYSA</sequence>
<evidence type="ECO:0000313" key="10">
    <source>
        <dbReference type="Proteomes" id="UP001474421"/>
    </source>
</evidence>
<evidence type="ECO:0000256" key="6">
    <source>
        <dbReference type="SAM" id="MobiDB-lite"/>
    </source>
</evidence>
<name>A0AAW1AR10_CROAD</name>
<comment type="subcellular location">
    <subcellularLocation>
        <location evidence="1">Secreted</location>
    </subcellularLocation>
</comment>
<dbReference type="InterPro" id="IPR013111">
    <property type="entry name" value="EGF_extracell"/>
</dbReference>
<feature type="region of interest" description="Disordered" evidence="6">
    <location>
        <begin position="152"/>
        <end position="176"/>
    </location>
</feature>
<protein>
    <submittedName>
        <fullName evidence="9">Disintegrin and metalloproteinase domain-containing protein 9-like</fullName>
    </submittedName>
</protein>
<dbReference type="EMBL" id="JAOTOJ010000018">
    <property type="protein sequence ID" value="KAK9391767.1"/>
    <property type="molecule type" value="Genomic_DNA"/>
</dbReference>
<keyword evidence="4 5" id="KW-1015">Disulfide bond</keyword>
<keyword evidence="10" id="KW-1185">Reference proteome</keyword>
<dbReference type="GO" id="GO:0009897">
    <property type="term" value="C:external side of plasma membrane"/>
    <property type="evidence" value="ECO:0007669"/>
    <property type="project" value="TreeGrafter"/>
</dbReference>
<gene>
    <name evidence="9" type="ORF">NXF25_018156</name>
</gene>
<evidence type="ECO:0000256" key="5">
    <source>
        <dbReference type="PROSITE-ProRule" id="PRU00076"/>
    </source>
</evidence>
<dbReference type="InterPro" id="IPR000742">
    <property type="entry name" value="EGF"/>
</dbReference>
<dbReference type="GO" id="GO:0008584">
    <property type="term" value="P:male gonad development"/>
    <property type="evidence" value="ECO:0007669"/>
    <property type="project" value="TreeGrafter"/>
</dbReference>
<accession>A0AAW1AR10</accession>
<dbReference type="Proteomes" id="UP001474421">
    <property type="component" value="Unassembled WGS sequence"/>
</dbReference>
<evidence type="ECO:0000256" key="3">
    <source>
        <dbReference type="ARBA" id="ARBA00022536"/>
    </source>
</evidence>
<keyword evidence="2" id="KW-0964">Secreted</keyword>
<dbReference type="AlphaFoldDB" id="A0AAW1AR10"/>
<dbReference type="PROSITE" id="PS50026">
    <property type="entry name" value="EGF_3"/>
    <property type="match status" value="1"/>
</dbReference>